<dbReference type="PANTHER" id="PTHR10590:SF4">
    <property type="entry name" value="SOLUTE CARRIER FAMILY 28 MEMBER 3"/>
    <property type="match status" value="1"/>
</dbReference>
<dbReference type="Pfam" id="PF07670">
    <property type="entry name" value="Gate"/>
    <property type="match status" value="1"/>
</dbReference>
<evidence type="ECO:0000259" key="10">
    <source>
        <dbReference type="Pfam" id="PF07670"/>
    </source>
</evidence>
<feature type="domain" description="Nucleoside transporter/FeoB GTPase Gate" evidence="10">
    <location>
        <begin position="91"/>
        <end position="190"/>
    </location>
</feature>
<dbReference type="PANTHER" id="PTHR10590">
    <property type="entry name" value="SODIUM/NUCLEOSIDE COTRANSPORTER"/>
    <property type="match status" value="1"/>
</dbReference>
<dbReference type="Pfam" id="PF07662">
    <property type="entry name" value="Nucleos_tra2_C"/>
    <property type="match status" value="1"/>
</dbReference>
<reference evidence="11 12" key="1">
    <citation type="submission" date="2020-06" db="EMBL/GenBank/DDBJ databases">
        <title>Altererythrobacter sp. HHU K3-1.</title>
        <authorList>
            <person name="Zhang D."/>
            <person name="Xue H."/>
        </authorList>
    </citation>
    <scope>NUCLEOTIDE SEQUENCE [LARGE SCALE GENOMIC DNA]</scope>
    <source>
        <strain evidence="11 12">HHU K3-1</strain>
    </source>
</reference>
<dbReference type="GO" id="GO:0005337">
    <property type="term" value="F:nucleoside transmembrane transporter activity"/>
    <property type="evidence" value="ECO:0007669"/>
    <property type="project" value="InterPro"/>
</dbReference>
<dbReference type="InterPro" id="IPR008276">
    <property type="entry name" value="C_nuclsd_transpt"/>
</dbReference>
<feature type="transmembrane region" description="Helical" evidence="7">
    <location>
        <begin position="377"/>
        <end position="402"/>
    </location>
</feature>
<gene>
    <name evidence="11" type="ORF">HUV48_10815</name>
</gene>
<evidence type="ECO:0000256" key="5">
    <source>
        <dbReference type="ARBA" id="ARBA00022989"/>
    </source>
</evidence>
<feature type="transmembrane region" description="Helical" evidence="7">
    <location>
        <begin position="192"/>
        <end position="211"/>
    </location>
</feature>
<keyword evidence="4 7" id="KW-0812">Transmembrane</keyword>
<evidence type="ECO:0000256" key="2">
    <source>
        <dbReference type="ARBA" id="ARBA00009033"/>
    </source>
</evidence>
<feature type="transmembrane region" description="Helical" evidence="7">
    <location>
        <begin position="316"/>
        <end position="335"/>
    </location>
</feature>
<dbReference type="GO" id="GO:0005886">
    <property type="term" value="C:plasma membrane"/>
    <property type="evidence" value="ECO:0007669"/>
    <property type="project" value="UniProtKB-SubCell"/>
</dbReference>
<protein>
    <submittedName>
        <fullName evidence="11">NupC/NupG family nucleoside CNT transporter</fullName>
    </submittedName>
</protein>
<evidence type="ECO:0000256" key="6">
    <source>
        <dbReference type="ARBA" id="ARBA00023136"/>
    </source>
</evidence>
<comment type="subcellular location">
    <subcellularLocation>
        <location evidence="1">Cell membrane</location>
        <topology evidence="1">Multi-pass membrane protein</topology>
    </subcellularLocation>
</comment>
<dbReference type="AlphaFoldDB" id="A0A850H6M8"/>
<keyword evidence="3" id="KW-1003">Cell membrane</keyword>
<feature type="domain" description="Concentrative nucleoside transporter N-terminal" evidence="8">
    <location>
        <begin position="9"/>
        <end position="81"/>
    </location>
</feature>
<evidence type="ECO:0000256" key="3">
    <source>
        <dbReference type="ARBA" id="ARBA00022475"/>
    </source>
</evidence>
<keyword evidence="12" id="KW-1185">Reference proteome</keyword>
<keyword evidence="5 7" id="KW-1133">Transmembrane helix</keyword>
<evidence type="ECO:0000256" key="1">
    <source>
        <dbReference type="ARBA" id="ARBA00004651"/>
    </source>
</evidence>
<dbReference type="InterPro" id="IPR011642">
    <property type="entry name" value="Gate_dom"/>
</dbReference>
<evidence type="ECO:0000313" key="11">
    <source>
        <dbReference type="EMBL" id="NVD45498.1"/>
    </source>
</evidence>
<comment type="similarity">
    <text evidence="2">Belongs to the concentrative nucleoside transporter (CNT) (TC 2.A.41) family.</text>
</comment>
<feature type="transmembrane region" description="Helical" evidence="7">
    <location>
        <begin position="89"/>
        <end position="110"/>
    </location>
</feature>
<name>A0A850H6M8_9SPHN</name>
<sequence>MAPILINFVGIAVILLIAFLLSTGKKRIRPRIVLSAFALQAVLAFIVLRTPWGVAGIGALSDGVAALLSYADAGTAFLFGADNPLANTFALGALPVIIFFASLVSILYYLRIMQRIVRWVGGAIGWVTGVSKVEALGAAANIFVGQSESPLVVRPYLAGLSPSRLFTLMSVGMAGVAGTILAAYAGLLGSEYLPFLLAAAFMSAPGGILMAKIIMPDDDEPSAAAEGKIALPDTRVSAEGPAAITESGRAHEVEMAESFEDGQKPANVIEAAAQGAQTGVKLAVAVGAMVLAFVALVALANGLLGAVGGLFGYEQLSFQMVLGWIFAPVMVLLGIDWQQAQVAGGLFGTKIVLNEFVAFIELGQLDATVLDDRTRAIVTFALCGFANFSSIAIQLAVTGGLAPNQRPVIARLGLRALAAGSLANLMSAALAGLFLPY</sequence>
<feature type="transmembrane region" description="Helical" evidence="7">
    <location>
        <begin position="414"/>
        <end position="435"/>
    </location>
</feature>
<dbReference type="Proteomes" id="UP000561438">
    <property type="component" value="Unassembled WGS sequence"/>
</dbReference>
<dbReference type="RefSeq" id="WP_176267767.1">
    <property type="nucleotide sequence ID" value="NZ_JABWGV010000003.1"/>
</dbReference>
<feature type="transmembrane region" description="Helical" evidence="7">
    <location>
        <begin position="347"/>
        <end position="365"/>
    </location>
</feature>
<dbReference type="Pfam" id="PF01773">
    <property type="entry name" value="Nucleos_tra2_N"/>
    <property type="match status" value="1"/>
</dbReference>
<evidence type="ECO:0000256" key="4">
    <source>
        <dbReference type="ARBA" id="ARBA00022692"/>
    </source>
</evidence>
<accession>A0A850H6M8</accession>
<dbReference type="GO" id="GO:0015293">
    <property type="term" value="F:symporter activity"/>
    <property type="evidence" value="ECO:0007669"/>
    <property type="project" value="TreeGrafter"/>
</dbReference>
<keyword evidence="6 7" id="KW-0472">Membrane</keyword>
<feature type="transmembrane region" description="Helical" evidence="7">
    <location>
        <begin position="165"/>
        <end position="186"/>
    </location>
</feature>
<feature type="transmembrane region" description="Helical" evidence="7">
    <location>
        <begin position="32"/>
        <end position="52"/>
    </location>
</feature>
<evidence type="ECO:0000259" key="8">
    <source>
        <dbReference type="Pfam" id="PF01773"/>
    </source>
</evidence>
<dbReference type="EMBL" id="JABWGV010000003">
    <property type="protein sequence ID" value="NVD45498.1"/>
    <property type="molecule type" value="Genomic_DNA"/>
</dbReference>
<feature type="transmembrane region" description="Helical" evidence="7">
    <location>
        <begin position="6"/>
        <end position="23"/>
    </location>
</feature>
<organism evidence="11 12">
    <name type="scientific">Qipengyuania atrilutea</name>
    <dbReference type="NCBI Taxonomy" id="2744473"/>
    <lineage>
        <taxon>Bacteria</taxon>
        <taxon>Pseudomonadati</taxon>
        <taxon>Pseudomonadota</taxon>
        <taxon>Alphaproteobacteria</taxon>
        <taxon>Sphingomonadales</taxon>
        <taxon>Erythrobacteraceae</taxon>
        <taxon>Qipengyuania</taxon>
    </lineage>
</organism>
<evidence type="ECO:0000259" key="9">
    <source>
        <dbReference type="Pfam" id="PF07662"/>
    </source>
</evidence>
<dbReference type="InterPro" id="IPR011657">
    <property type="entry name" value="CNT_C_dom"/>
</dbReference>
<proteinExistence type="inferred from homology"/>
<feature type="domain" description="Concentrative nucleoside transporter C-terminal" evidence="9">
    <location>
        <begin position="196"/>
        <end position="432"/>
    </location>
</feature>
<evidence type="ECO:0000256" key="7">
    <source>
        <dbReference type="SAM" id="Phobius"/>
    </source>
</evidence>
<feature type="transmembrane region" description="Helical" evidence="7">
    <location>
        <begin position="282"/>
        <end position="304"/>
    </location>
</feature>
<evidence type="ECO:0000313" key="12">
    <source>
        <dbReference type="Proteomes" id="UP000561438"/>
    </source>
</evidence>
<dbReference type="InterPro" id="IPR002668">
    <property type="entry name" value="CNT_N_dom"/>
</dbReference>
<comment type="caution">
    <text evidence="11">The sequence shown here is derived from an EMBL/GenBank/DDBJ whole genome shotgun (WGS) entry which is preliminary data.</text>
</comment>